<proteinExistence type="predicted"/>
<dbReference type="Pfam" id="PF00702">
    <property type="entry name" value="Hydrolase"/>
    <property type="match status" value="1"/>
</dbReference>
<keyword evidence="2" id="KW-1185">Reference proteome</keyword>
<dbReference type="GO" id="GO:0016787">
    <property type="term" value="F:hydrolase activity"/>
    <property type="evidence" value="ECO:0007669"/>
    <property type="project" value="UniProtKB-KW"/>
</dbReference>
<dbReference type="PANTHER" id="PTHR43434">
    <property type="entry name" value="PHOSPHOGLYCOLATE PHOSPHATASE"/>
    <property type="match status" value="1"/>
</dbReference>
<dbReference type="NCBIfam" id="TIGR01549">
    <property type="entry name" value="HAD-SF-IA-v1"/>
    <property type="match status" value="1"/>
</dbReference>
<dbReference type="Proteomes" id="UP001551011">
    <property type="component" value="Unassembled WGS sequence"/>
</dbReference>
<keyword evidence="1" id="KW-0378">Hydrolase</keyword>
<dbReference type="InterPro" id="IPR036412">
    <property type="entry name" value="HAD-like_sf"/>
</dbReference>
<dbReference type="PANTHER" id="PTHR43434:SF1">
    <property type="entry name" value="PHOSPHOGLYCOLATE PHOSPHATASE"/>
    <property type="match status" value="1"/>
</dbReference>
<dbReference type="InterPro" id="IPR006439">
    <property type="entry name" value="HAD-SF_hydro_IA"/>
</dbReference>
<sequence>MTAEYDAADAEEAWELLSAGPGPDCALFDFDGPLCRLFPDGSSMAVANALRTTVEAAGLLGVLSEGERTDKDPHVVLRAVHRARRDHDVGDLVARLEQQVTEGERTAARTAWPTPGAAEFVRWLAGRGTRLAVVTNNAAVAADDYLRDRNLRESFEAVHGRAADPDLMKPHPDVLHRALRGLGLPPDEAVMIGDTPTDFMAAERAGVRFVGIGRTAAKRQRMRDAGAKVVLASYDRLLRLIPR</sequence>
<reference evidence="1 2" key="1">
    <citation type="submission" date="2024-06" db="EMBL/GenBank/DDBJ databases">
        <title>The Natural Products Discovery Center: Release of the First 8490 Sequenced Strains for Exploring Actinobacteria Biosynthetic Diversity.</title>
        <authorList>
            <person name="Kalkreuter E."/>
            <person name="Kautsar S.A."/>
            <person name="Yang D."/>
            <person name="Bader C.D."/>
            <person name="Teijaro C.N."/>
            <person name="Fluegel L."/>
            <person name="Davis C.M."/>
            <person name="Simpson J.R."/>
            <person name="Lauterbach L."/>
            <person name="Steele A.D."/>
            <person name="Gui C."/>
            <person name="Meng S."/>
            <person name="Li G."/>
            <person name="Viehrig K."/>
            <person name="Ye F."/>
            <person name="Su P."/>
            <person name="Kiefer A.F."/>
            <person name="Nichols A."/>
            <person name="Cepeda A.J."/>
            <person name="Yan W."/>
            <person name="Fan B."/>
            <person name="Jiang Y."/>
            <person name="Adhikari A."/>
            <person name="Zheng C.-J."/>
            <person name="Schuster L."/>
            <person name="Cowan T.M."/>
            <person name="Smanski M.J."/>
            <person name="Chevrette M.G."/>
            <person name="De Carvalho L.P.S."/>
            <person name="Shen B."/>
        </authorList>
    </citation>
    <scope>NUCLEOTIDE SEQUENCE [LARGE SCALE GENOMIC DNA]</scope>
    <source>
        <strain evidence="1 2">NPDC020594</strain>
    </source>
</reference>
<dbReference type="RefSeq" id="WP_030653566.1">
    <property type="nucleotide sequence ID" value="NZ_JBEXDP010000003.1"/>
</dbReference>
<dbReference type="SUPFAM" id="SSF56784">
    <property type="entry name" value="HAD-like"/>
    <property type="match status" value="1"/>
</dbReference>
<evidence type="ECO:0000313" key="2">
    <source>
        <dbReference type="Proteomes" id="UP001551011"/>
    </source>
</evidence>
<organism evidence="1 2">
    <name type="scientific">Streptomyces flaveolus</name>
    <dbReference type="NCBI Taxonomy" id="67297"/>
    <lineage>
        <taxon>Bacteria</taxon>
        <taxon>Bacillati</taxon>
        <taxon>Actinomycetota</taxon>
        <taxon>Actinomycetes</taxon>
        <taxon>Kitasatosporales</taxon>
        <taxon>Streptomycetaceae</taxon>
        <taxon>Streptomyces</taxon>
    </lineage>
</organism>
<name>A0ABV3A6V6_9ACTN</name>
<dbReference type="Gene3D" id="3.40.50.1000">
    <property type="entry name" value="HAD superfamily/HAD-like"/>
    <property type="match status" value="1"/>
</dbReference>
<comment type="caution">
    <text evidence="1">The sequence shown here is derived from an EMBL/GenBank/DDBJ whole genome shotgun (WGS) entry which is preliminary data.</text>
</comment>
<dbReference type="EMBL" id="JBFAEG010000007">
    <property type="protein sequence ID" value="MEU5707668.1"/>
    <property type="molecule type" value="Genomic_DNA"/>
</dbReference>
<dbReference type="NCBIfam" id="TIGR01509">
    <property type="entry name" value="HAD-SF-IA-v3"/>
    <property type="match status" value="1"/>
</dbReference>
<protein>
    <submittedName>
        <fullName evidence="1">HAD-IA family hydrolase</fullName>
    </submittedName>
</protein>
<accession>A0ABV3A6V6</accession>
<evidence type="ECO:0000313" key="1">
    <source>
        <dbReference type="EMBL" id="MEU5707668.1"/>
    </source>
</evidence>
<dbReference type="InterPro" id="IPR023214">
    <property type="entry name" value="HAD_sf"/>
</dbReference>
<dbReference type="InterPro" id="IPR050155">
    <property type="entry name" value="HAD-like_hydrolase_sf"/>
</dbReference>
<gene>
    <name evidence="1" type="ORF">AB0H04_12425</name>
</gene>